<dbReference type="GO" id="GO:0016430">
    <property type="term" value="F:tRNA (adenine-N6)-methyltransferase activity"/>
    <property type="evidence" value="ECO:0007669"/>
    <property type="project" value="UniProtKB-UniRule"/>
</dbReference>
<accession>E4TQK5</accession>
<evidence type="ECO:0000256" key="6">
    <source>
        <dbReference type="HAMAP-Rule" id="MF_01872"/>
    </source>
</evidence>
<reference evidence="8 9" key="1">
    <citation type="journal article" date="2011" name="Stand. Genomic Sci.">
        <title>Complete genome sequence of Marivirga tractuosa type strain (H-43).</title>
        <authorList>
            <person name="Pagani I."/>
            <person name="Chertkov O."/>
            <person name="Lapidus A."/>
            <person name="Lucas S."/>
            <person name="Del Rio T.G."/>
            <person name="Tice H."/>
            <person name="Copeland A."/>
            <person name="Cheng J.F."/>
            <person name="Nolan M."/>
            <person name="Saunders E."/>
            <person name="Pitluck S."/>
            <person name="Held B."/>
            <person name="Goodwin L."/>
            <person name="Liolios K."/>
            <person name="Ovchinikova G."/>
            <person name="Ivanova N."/>
            <person name="Mavromatis K."/>
            <person name="Pati A."/>
            <person name="Chen A."/>
            <person name="Palaniappan K."/>
            <person name="Land M."/>
            <person name="Hauser L."/>
            <person name="Jeffries C.D."/>
            <person name="Detter J.C."/>
            <person name="Han C."/>
            <person name="Tapia R."/>
            <person name="Ngatchou-Djao O.D."/>
            <person name="Rohde M."/>
            <person name="Goker M."/>
            <person name="Spring S."/>
            <person name="Sikorski J."/>
            <person name="Woyke T."/>
            <person name="Bristow J."/>
            <person name="Eisen J.A."/>
            <person name="Markowitz V."/>
            <person name="Hugenholtz P."/>
            <person name="Klenk H.P."/>
            <person name="Kyrpides N.C."/>
        </authorList>
    </citation>
    <scope>NUCLEOTIDE SEQUENCE [LARGE SCALE GENOMIC DNA]</scope>
    <source>
        <strain evidence="9">ATCC 23168 / DSM 4126 / NBRC 15989 / NCIMB 1408 / VKM B-1430 / H-43</strain>
    </source>
</reference>
<dbReference type="HAMAP" id="MF_01872">
    <property type="entry name" value="tRNA_methyltr_YfiC"/>
    <property type="match status" value="1"/>
</dbReference>
<dbReference type="InterPro" id="IPR029063">
    <property type="entry name" value="SAM-dependent_MTases_sf"/>
</dbReference>
<dbReference type="STRING" id="643867.Ftrac_3731"/>
<dbReference type="InterPro" id="IPR002052">
    <property type="entry name" value="DNA_methylase_N6_adenine_CS"/>
</dbReference>
<dbReference type="HOGENOM" id="CLU_061983_0_0_10"/>
<dbReference type="InterPro" id="IPR022882">
    <property type="entry name" value="tRNA_adenine-N6_MeTrfase"/>
</dbReference>
<evidence type="ECO:0000259" key="7">
    <source>
        <dbReference type="Pfam" id="PF05175"/>
    </source>
</evidence>
<comment type="catalytic activity">
    <reaction evidence="6">
        <text>adenosine(37) in tRNA1(Val) + S-adenosyl-L-methionine = N(6)-methyladenosine(37) in tRNA1(Val) + S-adenosyl-L-homocysteine + H(+)</text>
        <dbReference type="Rhea" id="RHEA:43160"/>
        <dbReference type="Rhea" id="RHEA-COMP:10369"/>
        <dbReference type="Rhea" id="RHEA-COMP:10370"/>
        <dbReference type="ChEBI" id="CHEBI:15378"/>
        <dbReference type="ChEBI" id="CHEBI:57856"/>
        <dbReference type="ChEBI" id="CHEBI:59789"/>
        <dbReference type="ChEBI" id="CHEBI:74411"/>
        <dbReference type="ChEBI" id="CHEBI:74449"/>
        <dbReference type="EC" id="2.1.1.223"/>
    </reaction>
</comment>
<dbReference type="PROSITE" id="PS00092">
    <property type="entry name" value="N6_MTASE"/>
    <property type="match status" value="1"/>
</dbReference>
<dbReference type="AlphaFoldDB" id="E4TQK5"/>
<dbReference type="GO" id="GO:0032259">
    <property type="term" value="P:methylation"/>
    <property type="evidence" value="ECO:0007669"/>
    <property type="project" value="UniProtKB-KW"/>
</dbReference>
<evidence type="ECO:0000256" key="3">
    <source>
        <dbReference type="ARBA" id="ARBA00022679"/>
    </source>
</evidence>
<evidence type="ECO:0000256" key="5">
    <source>
        <dbReference type="ARBA" id="ARBA00022694"/>
    </source>
</evidence>
<dbReference type="Proteomes" id="UP000008720">
    <property type="component" value="Chromosome"/>
</dbReference>
<dbReference type="PANTHER" id="PTHR47739:SF1">
    <property type="entry name" value="TRNA1(VAL) (ADENINE(37)-N6)-METHYLTRANSFERASE"/>
    <property type="match status" value="1"/>
</dbReference>
<comment type="similarity">
    <text evidence="6">Belongs to the methyltransferase superfamily. tRNA (adenine-N(6)-)-methyltransferase family.</text>
</comment>
<evidence type="ECO:0000313" key="9">
    <source>
        <dbReference type="Proteomes" id="UP000008720"/>
    </source>
</evidence>
<keyword evidence="4 6" id="KW-0949">S-adenosyl-L-methionine</keyword>
<keyword evidence="5 6" id="KW-0819">tRNA processing</keyword>
<protein>
    <recommendedName>
        <fullName evidence="6">tRNA1(Val) (adenine(37)-N6)-methyltransferase</fullName>
        <ecNumber evidence="6">2.1.1.223</ecNumber>
    </recommendedName>
    <alternativeName>
        <fullName evidence="6">tRNA m6A37 methyltransferase</fullName>
    </alternativeName>
</protein>
<dbReference type="GO" id="GO:0003676">
    <property type="term" value="F:nucleic acid binding"/>
    <property type="evidence" value="ECO:0007669"/>
    <property type="project" value="InterPro"/>
</dbReference>
<keyword evidence="9" id="KW-1185">Reference proteome</keyword>
<dbReference type="Gene3D" id="3.40.50.150">
    <property type="entry name" value="Vaccinia Virus protein VP39"/>
    <property type="match status" value="1"/>
</dbReference>
<evidence type="ECO:0000313" key="8">
    <source>
        <dbReference type="EMBL" id="ADR23698.1"/>
    </source>
</evidence>
<dbReference type="RefSeq" id="WP_013455840.1">
    <property type="nucleotide sequence ID" value="NC_014759.1"/>
</dbReference>
<keyword evidence="3 6" id="KW-0808">Transferase</keyword>
<dbReference type="eggNOG" id="COG4123">
    <property type="taxonomic scope" value="Bacteria"/>
</dbReference>
<dbReference type="InterPro" id="IPR007848">
    <property type="entry name" value="Small_mtfrase_dom"/>
</dbReference>
<dbReference type="EC" id="2.1.1.223" evidence="6"/>
<evidence type="ECO:0000256" key="2">
    <source>
        <dbReference type="ARBA" id="ARBA00022603"/>
    </source>
</evidence>
<feature type="domain" description="Methyltransferase small" evidence="7">
    <location>
        <begin position="25"/>
        <end position="118"/>
    </location>
</feature>
<name>E4TQK5_MARTH</name>
<proteinExistence type="inferred from homology"/>
<gene>
    <name evidence="8" type="ordered locus">Ftrac_3731</name>
</gene>
<evidence type="ECO:0000256" key="4">
    <source>
        <dbReference type="ARBA" id="ARBA00022691"/>
    </source>
</evidence>
<comment type="subcellular location">
    <subcellularLocation>
        <location evidence="6">Cytoplasm</location>
    </subcellularLocation>
</comment>
<dbReference type="OrthoDB" id="5383291at2"/>
<comment type="function">
    <text evidence="6">Specifically methylates the adenine in position 37 of tRNA(1)(Val) (anticodon cmo5UAC).</text>
</comment>
<sequence length="237" mass="27286">MSIFQFKEFSVEQKNSPAKITTDATVFAASLQISSNVRAVLEVGTGTGVLSLMLAQRFSDIKIDAVEINPIAYEEAQNNFKNSKWNARLKVVLEDFIEFETDHKYDLIFSNPPFFKDNLQSKTNHGKNTAYHTNQLSFEALAKGIDLNLAENGEAHIMLPFYEMSLFEKEMNKVGFQCKRITELRHQAGSKVIRLFTVYDRREEGVNIEKEVIIVRDENNDFHYSYINSMKDFLTIF</sequence>
<keyword evidence="2 6" id="KW-0489">Methyltransferase</keyword>
<dbReference type="PANTHER" id="PTHR47739">
    <property type="entry name" value="TRNA1(VAL) (ADENINE(37)-N6)-METHYLTRANSFERASE"/>
    <property type="match status" value="1"/>
</dbReference>
<evidence type="ECO:0000256" key="1">
    <source>
        <dbReference type="ARBA" id="ARBA00022490"/>
    </source>
</evidence>
<keyword evidence="1 6" id="KW-0963">Cytoplasm</keyword>
<dbReference type="CDD" id="cd02440">
    <property type="entry name" value="AdoMet_MTases"/>
    <property type="match status" value="1"/>
</dbReference>
<dbReference type="GO" id="GO:0008033">
    <property type="term" value="P:tRNA processing"/>
    <property type="evidence" value="ECO:0007669"/>
    <property type="project" value="UniProtKB-UniRule"/>
</dbReference>
<dbReference type="GO" id="GO:0005737">
    <property type="term" value="C:cytoplasm"/>
    <property type="evidence" value="ECO:0007669"/>
    <property type="project" value="UniProtKB-SubCell"/>
</dbReference>
<organism evidence="8 9">
    <name type="scientific">Marivirga tractuosa (strain ATCC 23168 / DSM 4126 / NBRC 15989 / NCIMB 1408 / VKM B-1430 / H-43)</name>
    <name type="common">Microscilla tractuosa</name>
    <name type="synonym">Flexibacter tractuosus</name>
    <dbReference type="NCBI Taxonomy" id="643867"/>
    <lineage>
        <taxon>Bacteria</taxon>
        <taxon>Pseudomonadati</taxon>
        <taxon>Bacteroidota</taxon>
        <taxon>Cytophagia</taxon>
        <taxon>Cytophagales</taxon>
        <taxon>Marivirgaceae</taxon>
        <taxon>Marivirga</taxon>
    </lineage>
</organism>
<dbReference type="Pfam" id="PF05175">
    <property type="entry name" value="MTS"/>
    <property type="match status" value="1"/>
</dbReference>
<dbReference type="EMBL" id="CP002349">
    <property type="protein sequence ID" value="ADR23698.1"/>
    <property type="molecule type" value="Genomic_DNA"/>
</dbReference>
<dbReference type="SUPFAM" id="SSF53335">
    <property type="entry name" value="S-adenosyl-L-methionine-dependent methyltransferases"/>
    <property type="match status" value="1"/>
</dbReference>
<dbReference type="InterPro" id="IPR050210">
    <property type="entry name" value="tRNA_Adenine-N(6)_MTase"/>
</dbReference>
<dbReference type="KEGG" id="mtt:Ftrac_3731"/>